<reference evidence="3 4" key="1">
    <citation type="submission" date="2016-08" db="EMBL/GenBank/DDBJ databases">
        <authorList>
            <consortium name="Lentinula edodes genome sequencing consortium"/>
            <person name="Sakamoto Y."/>
            <person name="Nakade K."/>
            <person name="Sato S."/>
            <person name="Yoshida Y."/>
            <person name="Miyazaki K."/>
            <person name="Natsume S."/>
            <person name="Konno N."/>
        </authorList>
    </citation>
    <scope>NUCLEOTIDE SEQUENCE [LARGE SCALE GENOMIC DNA]</scope>
    <source>
        <strain evidence="3 4">NBRC 111202</strain>
    </source>
</reference>
<gene>
    <name evidence="3" type="ORF">LENED_000464</name>
</gene>
<feature type="signal peptide" evidence="2">
    <location>
        <begin position="1"/>
        <end position="22"/>
    </location>
</feature>
<evidence type="ECO:0000256" key="1">
    <source>
        <dbReference type="SAM" id="MobiDB-lite"/>
    </source>
</evidence>
<dbReference type="Proteomes" id="UP000188533">
    <property type="component" value="Unassembled WGS sequence"/>
</dbReference>
<dbReference type="Gene3D" id="3.90.226.10">
    <property type="entry name" value="2-enoyl-CoA Hydratase, Chain A, domain 1"/>
    <property type="match status" value="1"/>
</dbReference>
<sequence length="908" mass="100669">MFTLQVVASLTVALASYHKAVAAPAPSDPCAAIAGKLFALPADVLACEKSFPFNETLRQNVLTTVSRVFDFYTFENWYLDSPAPFQESTNNIRANLTRINTTQYETDYDFNIDLYDFTTQLNDGHTRWFTNCYTNWQNILPAPFINVELNGTQGVYIAPDSVDFINLIGTSYTDLLEEMGFDWQRLSGAQITSIEGQDPYDYADFVADTVSGNYLDHGVRVNSVFSSYRISGTDFSQRLGDLAGPTGVKQTSLEVKLIVANSTTEETVTIPFIAIFLGVAFTDQASYWENNCAANSDTNGVDLRTSGLTRRLTETPRRRLAKGNIIDKSNDSAIGLPPQFLPTAPQVDGSEDVIKNFILPDNITGVMFVGSFEPDDFDQFQADTVAAISAFQSAGVSRLLIDLTNNGGGFVCLGQFLFQYLAGSNIGYPGFVSTNRANLLAQKIVAADIALGNDDTITFYSADNWAFLNDTEMPASYDYIDPSLPFTVNAVNEPTSQRFHDTCQLSFTQTIPEDPPFPTENVAIVSNGNCASTCAMFSTLMNERLQTKIAVFGGKPGENVEFKGMAGNQVLEWADIDTEIKTAGLKDDPLAPPDLLISGDFRHNWRTAWSWLNESIPIAFLSELPKLRFPFTLETYNNPQNLWVYANCGVLIMKFCDSENTKTNAQSYPRPLPRPPTPDRSPTASPSRTLPPRPLPAPPPLLESPSTPPTNSRRTSFPKPNYQKRKHPSILLTLDTSSDVLNRPSRASSSKLPLSSSPTSILQAPPTPRTAREKRITKLQRHLGETIPQDLVPLAPVPMQRARNWEMSQPDTVRRKGKGREDSMIAQRLKELDENAHRNPDTGTESGDSEKEELWDPAMALYAVKHSTADPRSSTRTHGSVRQWLWEKAGKRWEEENPADVVRALRSL</sequence>
<dbReference type="AlphaFoldDB" id="A0A1Q3DVL4"/>
<feature type="compositionally biased region" description="Basic and acidic residues" evidence="1">
    <location>
        <begin position="831"/>
        <end position="840"/>
    </location>
</feature>
<accession>A0A1Q3DVL4</accession>
<dbReference type="InterPro" id="IPR052766">
    <property type="entry name" value="S41A_metabolite_peptidase"/>
</dbReference>
<dbReference type="PANTHER" id="PTHR37049:SF4">
    <property type="entry name" value="RHODANESE DOMAIN-CONTAINING PROTEIN"/>
    <property type="match status" value="1"/>
</dbReference>
<dbReference type="EMBL" id="BDGU01000007">
    <property type="protein sequence ID" value="GAV99036.1"/>
    <property type="molecule type" value="Genomic_DNA"/>
</dbReference>
<reference evidence="3 4" key="2">
    <citation type="submission" date="2017-02" db="EMBL/GenBank/DDBJ databases">
        <title>A genome survey and senescence transcriptome analysis in Lentinula edodes.</title>
        <authorList>
            <person name="Sakamoto Y."/>
            <person name="Nakade K."/>
            <person name="Sato S."/>
            <person name="Yoshida Y."/>
            <person name="Miyazaki K."/>
            <person name="Natsume S."/>
            <person name="Konno N."/>
        </authorList>
    </citation>
    <scope>NUCLEOTIDE SEQUENCE [LARGE SCALE GENOMIC DNA]</scope>
    <source>
        <strain evidence="3 4">NBRC 111202</strain>
    </source>
</reference>
<keyword evidence="4" id="KW-1185">Reference proteome</keyword>
<evidence type="ECO:0000313" key="4">
    <source>
        <dbReference type="Proteomes" id="UP000188533"/>
    </source>
</evidence>
<comment type="caution">
    <text evidence="3">The sequence shown here is derived from an EMBL/GenBank/DDBJ whole genome shotgun (WGS) entry which is preliminary data.</text>
</comment>
<dbReference type="InterPro" id="IPR029045">
    <property type="entry name" value="ClpP/crotonase-like_dom_sf"/>
</dbReference>
<dbReference type="SUPFAM" id="SSF52096">
    <property type="entry name" value="ClpP/crotonase"/>
    <property type="match status" value="1"/>
</dbReference>
<feature type="chain" id="PRO_5012840278" evidence="2">
    <location>
        <begin position="23"/>
        <end position="908"/>
    </location>
</feature>
<evidence type="ECO:0000313" key="3">
    <source>
        <dbReference type="EMBL" id="GAV99036.1"/>
    </source>
</evidence>
<feature type="region of interest" description="Disordered" evidence="1">
    <location>
        <begin position="831"/>
        <end position="852"/>
    </location>
</feature>
<dbReference type="PANTHER" id="PTHR37049">
    <property type="entry name" value="PEPTIDASE S41 FAMILY PROTEIN"/>
    <property type="match status" value="1"/>
</dbReference>
<feature type="compositionally biased region" description="Pro residues" evidence="1">
    <location>
        <begin position="689"/>
        <end position="708"/>
    </location>
</feature>
<proteinExistence type="predicted"/>
<protein>
    <submittedName>
        <fullName evidence="3">Peptidase s41 family protein</fullName>
    </submittedName>
</protein>
<organism evidence="3 4">
    <name type="scientific">Lentinula edodes</name>
    <name type="common">Shiitake mushroom</name>
    <name type="synonym">Lentinus edodes</name>
    <dbReference type="NCBI Taxonomy" id="5353"/>
    <lineage>
        <taxon>Eukaryota</taxon>
        <taxon>Fungi</taxon>
        <taxon>Dikarya</taxon>
        <taxon>Basidiomycota</taxon>
        <taxon>Agaricomycotina</taxon>
        <taxon>Agaricomycetes</taxon>
        <taxon>Agaricomycetidae</taxon>
        <taxon>Agaricales</taxon>
        <taxon>Marasmiineae</taxon>
        <taxon>Omphalotaceae</taxon>
        <taxon>Lentinula</taxon>
    </lineage>
</organism>
<keyword evidence="2" id="KW-0732">Signal</keyword>
<feature type="compositionally biased region" description="Pro residues" evidence="1">
    <location>
        <begin position="670"/>
        <end position="679"/>
    </location>
</feature>
<feature type="compositionally biased region" description="Low complexity" evidence="1">
    <location>
        <begin position="744"/>
        <end position="762"/>
    </location>
</feature>
<feature type="region of interest" description="Disordered" evidence="1">
    <location>
        <begin position="662"/>
        <end position="770"/>
    </location>
</feature>
<name>A0A1Q3DVL4_LENED</name>
<dbReference type="STRING" id="5353.A0A1Q3DVL4"/>
<evidence type="ECO:0000256" key="2">
    <source>
        <dbReference type="SAM" id="SignalP"/>
    </source>
</evidence>